<dbReference type="EMBL" id="CABWIK020000116">
    <property type="protein sequence ID" value="CAB3976085.1"/>
    <property type="molecule type" value="Genomic_DNA"/>
</dbReference>
<sequence length="80" mass="9233">MKVLRDTLQLNDDTPDARNEIKARVHAVGEPIISLYMQFTGNEAEIIKVEQDFDNKLISLFAKEVSRRYERGVLSALWPQ</sequence>
<name>A0A6J5JYE4_9BURK</name>
<evidence type="ECO:0000313" key="1">
    <source>
        <dbReference type="EMBL" id="CAB3976085.1"/>
    </source>
</evidence>
<protein>
    <submittedName>
        <fullName evidence="1">Uncharacterized protein</fullName>
    </submittedName>
</protein>
<reference evidence="1 2" key="1">
    <citation type="submission" date="2020-04" db="EMBL/GenBank/DDBJ databases">
        <authorList>
            <person name="Depoorter E."/>
        </authorList>
    </citation>
    <scope>NUCLEOTIDE SEQUENCE [LARGE SCALE GENOMIC DNA]</scope>
    <source>
        <strain evidence="1 2">BCC0132</strain>
    </source>
</reference>
<proteinExistence type="predicted"/>
<evidence type="ECO:0000313" key="2">
    <source>
        <dbReference type="Proteomes" id="UP000494322"/>
    </source>
</evidence>
<organism evidence="1 2">
    <name type="scientific">Burkholderia cenocepacia</name>
    <dbReference type="NCBI Taxonomy" id="95486"/>
    <lineage>
        <taxon>Bacteria</taxon>
        <taxon>Pseudomonadati</taxon>
        <taxon>Pseudomonadota</taxon>
        <taxon>Betaproteobacteria</taxon>
        <taxon>Burkholderiales</taxon>
        <taxon>Burkholderiaceae</taxon>
        <taxon>Burkholderia</taxon>
        <taxon>Burkholderia cepacia complex</taxon>
    </lineage>
</organism>
<gene>
    <name evidence="1" type="ORF">BCO9919_07441</name>
</gene>
<dbReference type="Proteomes" id="UP000494322">
    <property type="component" value="Unassembled WGS sequence"/>
</dbReference>
<accession>A0A6J5JYE4</accession>
<dbReference type="AlphaFoldDB" id="A0A6J5JYE4"/>